<protein>
    <submittedName>
        <fullName evidence="3">IRS-type PTB domain-containing protein</fullName>
    </submittedName>
</protein>
<reference evidence="3" key="1">
    <citation type="submission" date="2017-02" db="UniProtKB">
        <authorList>
            <consortium name="WormBaseParasite"/>
        </authorList>
    </citation>
    <scope>IDENTIFICATION</scope>
</reference>
<keyword evidence="2" id="KW-1185">Reference proteome</keyword>
<organism evidence="3">
    <name type="scientific">Taenia asiatica</name>
    <name type="common">Asian tapeworm</name>
    <dbReference type="NCBI Taxonomy" id="60517"/>
    <lineage>
        <taxon>Eukaryota</taxon>
        <taxon>Metazoa</taxon>
        <taxon>Spiralia</taxon>
        <taxon>Lophotrochozoa</taxon>
        <taxon>Platyhelminthes</taxon>
        <taxon>Cestoda</taxon>
        <taxon>Eucestoda</taxon>
        <taxon>Cyclophyllidea</taxon>
        <taxon>Taeniidae</taxon>
        <taxon>Taenia</taxon>
    </lineage>
</organism>
<evidence type="ECO:0000313" key="2">
    <source>
        <dbReference type="Proteomes" id="UP000282613"/>
    </source>
</evidence>
<sequence length="284" mass="31765">MAQLVNTDTENDDVDNIDLRQSSLQTHRIKQFETTLIPSSVEIVTNHSCRLVPPPFKNFRLRFRRDHIEMQRTPLLGICSTTEGYTCCSPSELVFGTTPLCNKMGVGFFTTRDFDPTSFAVYLKYHAGRLVLTNPHRTLESANCDWSSGLYSSAFANEGDVQTSALLTPTLLVPDSKHKPQKRENNTAQSSSLQQLINIIINSIAESRKRIAKKHSSVFRNKCYTEVSDGDVETPQQVHYDVTVRGQSAKHLCQTNVLLADLHELTSLRKVAAVRCGTVGSHLI</sequence>
<reference evidence="1 2" key="2">
    <citation type="submission" date="2018-11" db="EMBL/GenBank/DDBJ databases">
        <authorList>
            <consortium name="Pathogen Informatics"/>
        </authorList>
    </citation>
    <scope>NUCLEOTIDE SEQUENCE [LARGE SCALE GENOMIC DNA]</scope>
</reference>
<gene>
    <name evidence="1" type="ORF">TASK_LOCUS6776</name>
</gene>
<accession>A0A0R3W8R5</accession>
<evidence type="ECO:0000313" key="3">
    <source>
        <dbReference type="WBParaSite" id="TASK_0000677501-mRNA-1"/>
    </source>
</evidence>
<dbReference type="Proteomes" id="UP000282613">
    <property type="component" value="Unassembled WGS sequence"/>
</dbReference>
<dbReference type="AlphaFoldDB" id="A0A0R3W8R5"/>
<dbReference type="WBParaSite" id="TASK_0000677501-mRNA-1">
    <property type="protein sequence ID" value="TASK_0000677501-mRNA-1"/>
    <property type="gene ID" value="TASK_0000677501"/>
</dbReference>
<name>A0A0R3W8R5_TAEAS</name>
<proteinExistence type="predicted"/>
<evidence type="ECO:0000313" key="1">
    <source>
        <dbReference type="EMBL" id="VDK37313.1"/>
    </source>
</evidence>
<dbReference type="EMBL" id="UYRS01018535">
    <property type="protein sequence ID" value="VDK37313.1"/>
    <property type="molecule type" value="Genomic_DNA"/>
</dbReference>